<dbReference type="PANTHER" id="PTHR33494:SF27">
    <property type="entry name" value="ATP-DEPENDENT DNA HELICASE"/>
    <property type="match status" value="1"/>
</dbReference>
<dbReference type="AlphaFoldDB" id="A0AAN9QU07"/>
<name>A0AAN9QU07_PHACN</name>
<reference evidence="1 2" key="1">
    <citation type="submission" date="2024-01" db="EMBL/GenBank/DDBJ databases">
        <title>The genomes of 5 underutilized Papilionoideae crops provide insights into root nodulation and disease resistanc.</title>
        <authorList>
            <person name="Jiang F."/>
        </authorList>
    </citation>
    <scope>NUCLEOTIDE SEQUENCE [LARGE SCALE GENOMIC DNA]</scope>
    <source>
        <strain evidence="1">JINMINGXINNONG_FW02</strain>
        <tissue evidence="1">Leaves</tissue>
    </source>
</reference>
<gene>
    <name evidence="1" type="ORF">VNO80_22165</name>
</gene>
<evidence type="ECO:0000313" key="2">
    <source>
        <dbReference type="Proteomes" id="UP001374584"/>
    </source>
</evidence>
<accession>A0AAN9QU07</accession>
<organism evidence="1 2">
    <name type="scientific">Phaseolus coccineus</name>
    <name type="common">Scarlet runner bean</name>
    <name type="synonym">Phaseolus multiflorus</name>
    <dbReference type="NCBI Taxonomy" id="3886"/>
    <lineage>
        <taxon>Eukaryota</taxon>
        <taxon>Viridiplantae</taxon>
        <taxon>Streptophyta</taxon>
        <taxon>Embryophyta</taxon>
        <taxon>Tracheophyta</taxon>
        <taxon>Spermatophyta</taxon>
        <taxon>Magnoliopsida</taxon>
        <taxon>eudicotyledons</taxon>
        <taxon>Gunneridae</taxon>
        <taxon>Pentapetalae</taxon>
        <taxon>rosids</taxon>
        <taxon>fabids</taxon>
        <taxon>Fabales</taxon>
        <taxon>Fabaceae</taxon>
        <taxon>Papilionoideae</taxon>
        <taxon>50 kb inversion clade</taxon>
        <taxon>NPAAA clade</taxon>
        <taxon>indigoferoid/millettioid clade</taxon>
        <taxon>Phaseoleae</taxon>
        <taxon>Phaseolus</taxon>
    </lineage>
</organism>
<dbReference type="PANTHER" id="PTHR33494">
    <property type="entry name" value="OS02G0793800 PROTEIN"/>
    <property type="match status" value="1"/>
</dbReference>
<proteinExistence type="predicted"/>
<evidence type="ECO:0000313" key="1">
    <source>
        <dbReference type="EMBL" id="KAK7347629.1"/>
    </source>
</evidence>
<keyword evidence="2" id="KW-1185">Reference proteome</keyword>
<dbReference type="EMBL" id="JAYMYR010000008">
    <property type="protein sequence ID" value="KAK7347629.1"/>
    <property type="molecule type" value="Genomic_DNA"/>
</dbReference>
<dbReference type="Proteomes" id="UP001374584">
    <property type="component" value="Unassembled WGS sequence"/>
</dbReference>
<comment type="caution">
    <text evidence="1">The sequence shown here is derived from an EMBL/GenBank/DDBJ whole genome shotgun (WGS) entry which is preliminary data.</text>
</comment>
<sequence length="122" mass="13562">MLEEIAKDLLNDSQVITASDEKSLMTRVNSLCCLLQTDPAAMQSSSHDKESVADGPDDVENILLSHDLESSLLERCFWGQALGMSRKDSFGEFLLHLPRIASLSKFLLNISEEDKPDSYSDI</sequence>
<protein>
    <submittedName>
        <fullName evidence="1">Uncharacterized protein</fullName>
    </submittedName>
</protein>